<dbReference type="OrthoDB" id="7581296at2"/>
<keyword evidence="2" id="KW-1185">Reference proteome</keyword>
<accession>A0A1I5UYY9</accession>
<name>A0A1I5UYY9_9SPHN</name>
<gene>
    <name evidence="1" type="ORF">SAMN04488241_11914</name>
</gene>
<proteinExistence type="predicted"/>
<dbReference type="STRING" id="634430.SAMN04488241_11914"/>
<dbReference type="Proteomes" id="UP000199586">
    <property type="component" value="Unassembled WGS sequence"/>
</dbReference>
<dbReference type="AlphaFoldDB" id="A0A1I5UYY9"/>
<dbReference type="EMBL" id="FOXP01000019">
    <property type="protein sequence ID" value="SFP99906.1"/>
    <property type="molecule type" value="Genomic_DNA"/>
</dbReference>
<sequence>MDARNPTTAALADLLVKVITGVEGGTDEHWRGIIGAVHQLPIVDNVRSNWCVVPGGKPRERKVIVHAAEIIRQAHPYVNG</sequence>
<evidence type="ECO:0000313" key="2">
    <source>
        <dbReference type="Proteomes" id="UP000199586"/>
    </source>
</evidence>
<reference evidence="1 2" key="1">
    <citation type="submission" date="2016-10" db="EMBL/GenBank/DDBJ databases">
        <authorList>
            <person name="de Groot N.N."/>
        </authorList>
    </citation>
    <scope>NUCLEOTIDE SEQUENCE [LARGE SCALE GENOMIC DNA]</scope>
    <source>
        <strain evidence="1 2">CGMCC 1.9113</strain>
    </source>
</reference>
<organism evidence="1 2">
    <name type="scientific">Sphingomonas rubra</name>
    <dbReference type="NCBI Taxonomy" id="634430"/>
    <lineage>
        <taxon>Bacteria</taxon>
        <taxon>Pseudomonadati</taxon>
        <taxon>Pseudomonadota</taxon>
        <taxon>Alphaproteobacteria</taxon>
        <taxon>Sphingomonadales</taxon>
        <taxon>Sphingomonadaceae</taxon>
        <taxon>Sphingomonas</taxon>
    </lineage>
</organism>
<dbReference type="RefSeq" id="WP_093334509.1">
    <property type="nucleotide sequence ID" value="NZ_FOXP01000019.1"/>
</dbReference>
<protein>
    <submittedName>
        <fullName evidence="1">Uncharacterized protein</fullName>
    </submittedName>
</protein>
<evidence type="ECO:0000313" key="1">
    <source>
        <dbReference type="EMBL" id="SFP99906.1"/>
    </source>
</evidence>